<gene>
    <name evidence="2" type="ORF">V6N12_058131</name>
</gene>
<protein>
    <submittedName>
        <fullName evidence="2">Uncharacterized protein</fullName>
    </submittedName>
</protein>
<sequence>MGAKGSKLSRPIIEVIKPRCLRTKNDDIKRPPQPPEGRTTKARKLRLEDWLLASPGNRLELKDYLNGGELYVIKHFSSKVHPSSSKEIRVDSETDVSDSSFSTCMSGKSKKKVSFRLPEETDIRIFYSPIDVDINDDDQQPFF</sequence>
<dbReference type="EMBL" id="JBBPBM010000366">
    <property type="protein sequence ID" value="KAK8496572.1"/>
    <property type="molecule type" value="Genomic_DNA"/>
</dbReference>
<name>A0ABR2ARC4_9ROSI</name>
<feature type="region of interest" description="Disordered" evidence="1">
    <location>
        <begin position="23"/>
        <end position="42"/>
    </location>
</feature>
<organism evidence="2 3">
    <name type="scientific">Hibiscus sabdariffa</name>
    <name type="common">roselle</name>
    <dbReference type="NCBI Taxonomy" id="183260"/>
    <lineage>
        <taxon>Eukaryota</taxon>
        <taxon>Viridiplantae</taxon>
        <taxon>Streptophyta</taxon>
        <taxon>Embryophyta</taxon>
        <taxon>Tracheophyta</taxon>
        <taxon>Spermatophyta</taxon>
        <taxon>Magnoliopsida</taxon>
        <taxon>eudicotyledons</taxon>
        <taxon>Gunneridae</taxon>
        <taxon>Pentapetalae</taxon>
        <taxon>rosids</taxon>
        <taxon>malvids</taxon>
        <taxon>Malvales</taxon>
        <taxon>Malvaceae</taxon>
        <taxon>Malvoideae</taxon>
        <taxon>Hibiscus</taxon>
    </lineage>
</organism>
<evidence type="ECO:0000313" key="3">
    <source>
        <dbReference type="Proteomes" id="UP001472677"/>
    </source>
</evidence>
<proteinExistence type="predicted"/>
<comment type="caution">
    <text evidence="2">The sequence shown here is derived from an EMBL/GenBank/DDBJ whole genome shotgun (WGS) entry which is preliminary data.</text>
</comment>
<dbReference type="Proteomes" id="UP001472677">
    <property type="component" value="Unassembled WGS sequence"/>
</dbReference>
<reference evidence="2 3" key="1">
    <citation type="journal article" date="2024" name="G3 (Bethesda)">
        <title>Genome assembly of Hibiscus sabdariffa L. provides insights into metabolisms of medicinal natural products.</title>
        <authorList>
            <person name="Kim T."/>
        </authorList>
    </citation>
    <scope>NUCLEOTIDE SEQUENCE [LARGE SCALE GENOMIC DNA]</scope>
    <source>
        <strain evidence="2">TK-2024</strain>
        <tissue evidence="2">Old leaves</tissue>
    </source>
</reference>
<evidence type="ECO:0000256" key="1">
    <source>
        <dbReference type="SAM" id="MobiDB-lite"/>
    </source>
</evidence>
<evidence type="ECO:0000313" key="2">
    <source>
        <dbReference type="EMBL" id="KAK8496572.1"/>
    </source>
</evidence>
<accession>A0ABR2ARC4</accession>
<keyword evidence="3" id="KW-1185">Reference proteome</keyword>